<keyword evidence="2" id="KW-1185">Reference proteome</keyword>
<evidence type="ECO:0000313" key="2">
    <source>
        <dbReference type="Proteomes" id="UP000255326"/>
    </source>
</evidence>
<gene>
    <name evidence="1" type="ORF">DFR59_103430</name>
</gene>
<dbReference type="RefSeq" id="WP_114745221.1">
    <property type="nucleotide sequence ID" value="NZ_QQAY01000003.1"/>
</dbReference>
<dbReference type="OrthoDB" id="2361576at2"/>
<sequence length="80" mass="9248">MGMPLEFNTMIVTKGNEKRLEENMFSLVKDGYRIYPLDIPIEVKRTKDGESTGIAVIQKLEMQDDKTMIVYQLISLYTTN</sequence>
<dbReference type="Proteomes" id="UP000255326">
    <property type="component" value="Unassembled WGS sequence"/>
</dbReference>
<protein>
    <submittedName>
        <fullName evidence="1">Uncharacterized protein DUF2584</fullName>
    </submittedName>
</protein>
<dbReference type="EMBL" id="QQAY01000003">
    <property type="protein sequence ID" value="RDI44356.1"/>
    <property type="molecule type" value="Genomic_DNA"/>
</dbReference>
<dbReference type="Pfam" id="PF10763">
    <property type="entry name" value="DUF2584"/>
    <property type="match status" value="1"/>
</dbReference>
<accession>A0A370GM51</accession>
<dbReference type="SUPFAM" id="SSF88697">
    <property type="entry name" value="PUA domain-like"/>
    <property type="match status" value="1"/>
</dbReference>
<reference evidence="1 2" key="1">
    <citation type="submission" date="2018-07" db="EMBL/GenBank/DDBJ databases">
        <title>Genomic Encyclopedia of Type Strains, Phase IV (KMG-IV): sequencing the most valuable type-strain genomes for metagenomic binning, comparative biology and taxonomic classification.</title>
        <authorList>
            <person name="Goeker M."/>
        </authorList>
    </citation>
    <scope>NUCLEOTIDE SEQUENCE [LARGE SCALE GENOMIC DNA]</scope>
    <source>
        <strain evidence="1 2">DSM 25281</strain>
    </source>
</reference>
<dbReference type="Gene3D" id="2.40.240.20">
    <property type="entry name" value="Hypothetical PUA domain-like, domain 1"/>
    <property type="match status" value="1"/>
</dbReference>
<proteinExistence type="predicted"/>
<name>A0A370GM51_9BACI</name>
<dbReference type="AlphaFoldDB" id="A0A370GM51"/>
<dbReference type="InterPro" id="IPR019699">
    <property type="entry name" value="DUF2584"/>
</dbReference>
<organism evidence="1 2">
    <name type="scientific">Falsibacillus pallidus</name>
    <dbReference type="NCBI Taxonomy" id="493781"/>
    <lineage>
        <taxon>Bacteria</taxon>
        <taxon>Bacillati</taxon>
        <taxon>Bacillota</taxon>
        <taxon>Bacilli</taxon>
        <taxon>Bacillales</taxon>
        <taxon>Bacillaceae</taxon>
        <taxon>Falsibacillus</taxon>
    </lineage>
</organism>
<dbReference type="InterPro" id="IPR015947">
    <property type="entry name" value="PUA-like_sf"/>
</dbReference>
<comment type="caution">
    <text evidence="1">The sequence shown here is derived from an EMBL/GenBank/DDBJ whole genome shotgun (WGS) entry which is preliminary data.</text>
</comment>
<evidence type="ECO:0000313" key="1">
    <source>
        <dbReference type="EMBL" id="RDI44356.1"/>
    </source>
</evidence>